<dbReference type="InterPro" id="IPR042099">
    <property type="entry name" value="ANL_N_sf"/>
</dbReference>
<dbReference type="VEuPathDB" id="FungiDB:PV07_12010"/>
<dbReference type="EMBL" id="KN847046">
    <property type="protein sequence ID" value="KIW23841.1"/>
    <property type="molecule type" value="Genomic_DNA"/>
</dbReference>
<dbReference type="InterPro" id="IPR020845">
    <property type="entry name" value="AMP-binding_CS"/>
</dbReference>
<dbReference type="GO" id="GO:0016405">
    <property type="term" value="F:CoA-ligase activity"/>
    <property type="evidence" value="ECO:0007669"/>
    <property type="project" value="TreeGrafter"/>
</dbReference>
<dbReference type="Gene3D" id="3.30.300.30">
    <property type="match status" value="1"/>
</dbReference>
<evidence type="ECO:0000256" key="2">
    <source>
        <dbReference type="ARBA" id="ARBA00022598"/>
    </source>
</evidence>
<dbReference type="Pfam" id="PF00501">
    <property type="entry name" value="AMP-binding"/>
    <property type="match status" value="1"/>
</dbReference>
<evidence type="ECO:0008006" key="7">
    <source>
        <dbReference type="Google" id="ProtNLM"/>
    </source>
</evidence>
<evidence type="ECO:0000256" key="1">
    <source>
        <dbReference type="ARBA" id="ARBA00006432"/>
    </source>
</evidence>
<dbReference type="AlphaFoldDB" id="A0A0D1Z868"/>
<protein>
    <recommendedName>
        <fullName evidence="7">4-coumarate-CoA ligase</fullName>
    </recommendedName>
</protein>
<dbReference type="InterPro" id="IPR025110">
    <property type="entry name" value="AMP-bd_C"/>
</dbReference>
<keyword evidence="2" id="KW-0436">Ligase</keyword>
<dbReference type="SUPFAM" id="SSF56801">
    <property type="entry name" value="Acetyl-CoA synthetase-like"/>
    <property type="match status" value="1"/>
</dbReference>
<feature type="domain" description="AMP-binding enzyme C-terminal" evidence="4">
    <location>
        <begin position="459"/>
        <end position="541"/>
    </location>
</feature>
<dbReference type="PANTHER" id="PTHR24096">
    <property type="entry name" value="LONG-CHAIN-FATTY-ACID--COA LIGASE"/>
    <property type="match status" value="1"/>
</dbReference>
<proteinExistence type="inferred from homology"/>
<dbReference type="GeneID" id="27351204"/>
<evidence type="ECO:0000313" key="6">
    <source>
        <dbReference type="Proteomes" id="UP000054466"/>
    </source>
</evidence>
<dbReference type="CDD" id="cd05911">
    <property type="entry name" value="Firefly_Luc_like"/>
    <property type="match status" value="1"/>
</dbReference>
<dbReference type="Pfam" id="PF13193">
    <property type="entry name" value="AMP-binding_C"/>
    <property type="match status" value="1"/>
</dbReference>
<evidence type="ECO:0000313" key="5">
    <source>
        <dbReference type="EMBL" id="KIW23841.1"/>
    </source>
</evidence>
<dbReference type="Gene3D" id="3.40.50.12780">
    <property type="entry name" value="N-terminal domain of ligase-like"/>
    <property type="match status" value="1"/>
</dbReference>
<dbReference type="RefSeq" id="XP_016244057.1">
    <property type="nucleotide sequence ID" value="XM_016399495.1"/>
</dbReference>
<name>A0A0D1Z868_9EURO</name>
<dbReference type="STRING" id="569365.A0A0D1Z868"/>
<evidence type="ECO:0000259" key="3">
    <source>
        <dbReference type="Pfam" id="PF00501"/>
    </source>
</evidence>
<sequence length="562" mass="61733">MPSRIYRSPYPPVKLIDIDLLTYLFSNPKNTPDDKPIFIDAVTGAHRTYGDTKRRTQSLAHGLRELGVKPKDIVAVFSPNSIDYAITCYGIIGCGATVSPVSAAYTPLELEAQLETSGARFLIAHSSLLLTAEQAVKSNPAIQIIQADGVRDNKGRPTAEALASNCPPSPLVSIEPSEAEDRLCFMCFSSGTTGRAKGVMTTHKNLVSNIQQWDAQMPGETTGKQTTVAFLPFSHIYGLTSFVAINTFVGNTAVVLSRFDLELFLSCCQKYRPEMVSLVPPVMLLMAKHPLMKKYDLSSLKRLFCAAAPLSVELRQAVEARFKELYGTTILGLQAWGMTETSPLGAAVPPTRPDKRNTVGCITPNMEYRVVDPETMQDTGYEPDGSAVPGELWCRGPNVTKGYYRNQEATNSGFATDEQGKLWFRTGDIGTIDKDGFLTIVDRIKEMFKYKGLQVIPSELEGKLLEHPDIEDSCVVPQWVEEQATHVPVGFVVISQKAKARGEKNVVADIDKWLNARVANHKKLRGGIHVIDAIPKSPSGKILRRELARMLKESSARTGSKL</sequence>
<dbReference type="InterPro" id="IPR045851">
    <property type="entry name" value="AMP-bd_C_sf"/>
</dbReference>
<dbReference type="Proteomes" id="UP000054466">
    <property type="component" value="Unassembled WGS sequence"/>
</dbReference>
<evidence type="ECO:0000259" key="4">
    <source>
        <dbReference type="Pfam" id="PF13193"/>
    </source>
</evidence>
<feature type="domain" description="AMP-dependent synthetase/ligase" evidence="3">
    <location>
        <begin position="27"/>
        <end position="404"/>
    </location>
</feature>
<gene>
    <name evidence="5" type="ORF">PV07_12010</name>
</gene>
<dbReference type="HOGENOM" id="CLU_000022_59_2_1"/>
<reference evidence="5 6" key="1">
    <citation type="submission" date="2015-01" db="EMBL/GenBank/DDBJ databases">
        <title>The Genome Sequence of Cladophialophora immunda CBS83496.</title>
        <authorList>
            <consortium name="The Broad Institute Genomics Platform"/>
            <person name="Cuomo C."/>
            <person name="de Hoog S."/>
            <person name="Gorbushina A."/>
            <person name="Stielow B."/>
            <person name="Teixiera M."/>
            <person name="Abouelleil A."/>
            <person name="Chapman S.B."/>
            <person name="Priest M."/>
            <person name="Young S.K."/>
            <person name="Wortman J."/>
            <person name="Nusbaum C."/>
            <person name="Birren B."/>
        </authorList>
    </citation>
    <scope>NUCLEOTIDE SEQUENCE [LARGE SCALE GENOMIC DNA]</scope>
    <source>
        <strain evidence="5 6">CBS 83496</strain>
    </source>
</reference>
<comment type="similarity">
    <text evidence="1">Belongs to the ATP-dependent AMP-binding enzyme family.</text>
</comment>
<dbReference type="PROSITE" id="PS00455">
    <property type="entry name" value="AMP_BINDING"/>
    <property type="match status" value="1"/>
</dbReference>
<dbReference type="InterPro" id="IPR000873">
    <property type="entry name" value="AMP-dep_synth/lig_dom"/>
</dbReference>
<dbReference type="PANTHER" id="PTHR24096:SF149">
    <property type="entry name" value="AMP-BINDING DOMAIN-CONTAINING PROTEIN-RELATED"/>
    <property type="match status" value="1"/>
</dbReference>
<keyword evidence="6" id="KW-1185">Reference proteome</keyword>
<accession>A0A0D1Z868</accession>
<dbReference type="OrthoDB" id="1700726at2759"/>
<organism evidence="5 6">
    <name type="scientific">Cladophialophora immunda</name>
    <dbReference type="NCBI Taxonomy" id="569365"/>
    <lineage>
        <taxon>Eukaryota</taxon>
        <taxon>Fungi</taxon>
        <taxon>Dikarya</taxon>
        <taxon>Ascomycota</taxon>
        <taxon>Pezizomycotina</taxon>
        <taxon>Eurotiomycetes</taxon>
        <taxon>Chaetothyriomycetidae</taxon>
        <taxon>Chaetothyriales</taxon>
        <taxon>Herpotrichiellaceae</taxon>
        <taxon>Cladophialophora</taxon>
    </lineage>
</organism>